<accession>A0ABU9FZ92</accession>
<dbReference type="Proteomes" id="UP001379949">
    <property type="component" value="Unassembled WGS sequence"/>
</dbReference>
<protein>
    <recommendedName>
        <fullName evidence="5">Lipoprotein</fullName>
    </recommendedName>
</protein>
<feature type="region of interest" description="Disordered" evidence="1">
    <location>
        <begin position="70"/>
        <end position="89"/>
    </location>
</feature>
<dbReference type="RefSeq" id="WP_341565954.1">
    <property type="nucleotide sequence ID" value="NZ_JBAKAR010000001.1"/>
</dbReference>
<evidence type="ECO:0000256" key="2">
    <source>
        <dbReference type="SAM" id="SignalP"/>
    </source>
</evidence>
<proteinExistence type="predicted"/>
<keyword evidence="2" id="KW-0732">Signal</keyword>
<organism evidence="3 4">
    <name type="scientific">Marinomonas arenicola</name>
    <dbReference type="NCBI Taxonomy" id="569601"/>
    <lineage>
        <taxon>Bacteria</taxon>
        <taxon>Pseudomonadati</taxon>
        <taxon>Pseudomonadota</taxon>
        <taxon>Gammaproteobacteria</taxon>
        <taxon>Oceanospirillales</taxon>
        <taxon>Oceanospirillaceae</taxon>
        <taxon>Marinomonas</taxon>
    </lineage>
</organism>
<sequence length="242" mass="26770">MSLFRAGFLLLPLFISACSLPILHKTTPSETEQTTHQASSKEQAVTSSQTSGERSQALLKTLDEEMKQAASHHSELLARSGTAPSIPSIDKESMTTQLLTSEAIQQLRDYNRQTSEQLMAIDSRVEQRKKAALPGDIIQILVSKTNITLADSSFVTQPLIGQWVRGESRVIRLKDGLLFDAQHSEDLRITYSESYQLLVNDKVISIVNPNNEKSHATFDVDTSENNGTIIGSLDYRQVTGSH</sequence>
<dbReference type="PROSITE" id="PS51257">
    <property type="entry name" value="PROKAR_LIPOPROTEIN"/>
    <property type="match status" value="1"/>
</dbReference>
<comment type="caution">
    <text evidence="3">The sequence shown here is derived from an EMBL/GenBank/DDBJ whole genome shotgun (WGS) entry which is preliminary data.</text>
</comment>
<keyword evidence="4" id="KW-1185">Reference proteome</keyword>
<feature type="chain" id="PRO_5047496560" description="Lipoprotein" evidence="2">
    <location>
        <begin position="25"/>
        <end position="242"/>
    </location>
</feature>
<evidence type="ECO:0008006" key="5">
    <source>
        <dbReference type="Google" id="ProtNLM"/>
    </source>
</evidence>
<evidence type="ECO:0000256" key="1">
    <source>
        <dbReference type="SAM" id="MobiDB-lite"/>
    </source>
</evidence>
<dbReference type="EMBL" id="JBAKAR010000001">
    <property type="protein sequence ID" value="MEL0611542.1"/>
    <property type="molecule type" value="Genomic_DNA"/>
</dbReference>
<evidence type="ECO:0000313" key="4">
    <source>
        <dbReference type="Proteomes" id="UP001379949"/>
    </source>
</evidence>
<reference evidence="3 4" key="1">
    <citation type="submission" date="2024-02" db="EMBL/GenBank/DDBJ databases">
        <title>Bacteria isolated from the canopy kelp, Nereocystis luetkeana.</title>
        <authorList>
            <person name="Pfister C.A."/>
            <person name="Younker I.T."/>
            <person name="Light S.H."/>
        </authorList>
    </citation>
    <scope>NUCLEOTIDE SEQUENCE [LARGE SCALE GENOMIC DNA]</scope>
    <source>
        <strain evidence="3 4">TI.4.07</strain>
    </source>
</reference>
<gene>
    <name evidence="3" type="ORF">V6242_00175</name>
</gene>
<name>A0ABU9FZ92_9GAMM</name>
<evidence type="ECO:0000313" key="3">
    <source>
        <dbReference type="EMBL" id="MEL0611542.1"/>
    </source>
</evidence>
<feature type="region of interest" description="Disordered" evidence="1">
    <location>
        <begin position="29"/>
        <end position="54"/>
    </location>
</feature>
<feature type="signal peptide" evidence="2">
    <location>
        <begin position="1"/>
        <end position="24"/>
    </location>
</feature>